<comment type="similarity">
    <text evidence="1">Belongs to the GMC oxidoreductase family.</text>
</comment>
<feature type="domain" description="Glucose-methanol-choline oxidoreductase N-terminal" evidence="5">
    <location>
        <begin position="200"/>
        <end position="308"/>
    </location>
</feature>
<dbReference type="InterPro" id="IPR036188">
    <property type="entry name" value="FAD/NAD-bd_sf"/>
</dbReference>
<keyword evidence="9" id="KW-1185">Reference proteome</keyword>
<evidence type="ECO:0000256" key="4">
    <source>
        <dbReference type="ARBA" id="ARBA00023002"/>
    </source>
</evidence>
<dbReference type="InterPro" id="IPR000172">
    <property type="entry name" value="GMC_OxRdtase_N"/>
</dbReference>
<keyword evidence="3" id="KW-0274">FAD</keyword>
<gene>
    <name evidence="8" type="ORF">I5731_14860</name>
</gene>
<reference evidence="8" key="1">
    <citation type="submission" date="2020-12" db="EMBL/GenBank/DDBJ databases">
        <title>Methylobrevis albus sp. nov., isolated from fresh water lack sediment.</title>
        <authorList>
            <person name="Zou Q."/>
        </authorList>
    </citation>
    <scope>NUCLEOTIDE SEQUENCE</scope>
    <source>
        <strain evidence="8">L22</strain>
    </source>
</reference>
<dbReference type="Proteomes" id="UP000631694">
    <property type="component" value="Unassembled WGS sequence"/>
</dbReference>
<dbReference type="EMBL" id="JADZLT010000052">
    <property type="protein sequence ID" value="MBH0239107.1"/>
    <property type="molecule type" value="Genomic_DNA"/>
</dbReference>
<evidence type="ECO:0000259" key="6">
    <source>
        <dbReference type="Pfam" id="PF01494"/>
    </source>
</evidence>
<accession>A0A931MZ46</accession>
<dbReference type="InterPro" id="IPR007867">
    <property type="entry name" value="GMC_OxRtase_C"/>
</dbReference>
<evidence type="ECO:0000256" key="3">
    <source>
        <dbReference type="ARBA" id="ARBA00022827"/>
    </source>
</evidence>
<keyword evidence="2" id="KW-0285">Flavoprotein</keyword>
<evidence type="ECO:0000256" key="2">
    <source>
        <dbReference type="ARBA" id="ARBA00022630"/>
    </source>
</evidence>
<dbReference type="SUPFAM" id="SSF51905">
    <property type="entry name" value="FAD/NAD(P)-binding domain"/>
    <property type="match status" value="1"/>
</dbReference>
<feature type="domain" description="Glucose-methanol-choline oxidoreductase C-terminal" evidence="7">
    <location>
        <begin position="399"/>
        <end position="517"/>
    </location>
</feature>
<dbReference type="Pfam" id="PF00732">
    <property type="entry name" value="GMC_oxred_N"/>
    <property type="match status" value="1"/>
</dbReference>
<dbReference type="GO" id="GO:0016614">
    <property type="term" value="F:oxidoreductase activity, acting on CH-OH group of donors"/>
    <property type="evidence" value="ECO:0007669"/>
    <property type="project" value="InterPro"/>
</dbReference>
<dbReference type="SUPFAM" id="SSF54373">
    <property type="entry name" value="FAD-linked reductases, C-terminal domain"/>
    <property type="match status" value="1"/>
</dbReference>
<sequence>MASEHTDVLIVGAGLSGAVVARRLTEAGIGVTCLEQGLRHEKEDYRGRFDDVEVAGLGPWHAHPNRRGRREDTPVDDSEAEMKPQLFHGVGGSTILYGGHWMRFLPSDFRVRSLDGVADDWPLDYFDLAPFYDRIDRDFGASGLAGDPAYPPTPDLPMPPLPIGRWGEKVAAAHHRLGWHWWPGTNAIASRPYDGRRPCVQRSTCGFGCNEGAKASVDLTHWPRAERGGARLIDRARVAEITLDAAGRADGAVYIRDGVRHRIRADVVILAANALGTARLLLLSASGRHPGGLANRSGLVGKRLMMHPFGRVVGFFDEPMQSWQGQWGQSLYSMEFAETDLSRGFVRGAKWNLTPSGGPLAAALFPWSDGKRFGAAVHEHVETWLGHAAIWGLSCEDLPEEINRVELSEVLTDADGLPAPKLVYRVSDDCRRMLAFNTERATQSFREAGAARVEATGLVPDLGWHVLGTARMGDDRETSVVDRWNMAHDVPNLMVADGSSFVTGSSVNPALTTAAIALRAAEKLIADRRDVRSAA</sequence>
<feature type="domain" description="FAD-binding" evidence="6">
    <location>
        <begin position="6"/>
        <end position="36"/>
    </location>
</feature>
<dbReference type="GO" id="GO:0071949">
    <property type="term" value="F:FAD binding"/>
    <property type="evidence" value="ECO:0007669"/>
    <property type="project" value="InterPro"/>
</dbReference>
<dbReference type="AlphaFoldDB" id="A0A931MZ46"/>
<evidence type="ECO:0000313" key="8">
    <source>
        <dbReference type="EMBL" id="MBH0239107.1"/>
    </source>
</evidence>
<comment type="caution">
    <text evidence="8">The sequence shown here is derived from an EMBL/GenBank/DDBJ whole genome shotgun (WGS) entry which is preliminary data.</text>
</comment>
<dbReference type="PANTHER" id="PTHR46056:SF12">
    <property type="entry name" value="LONG-CHAIN-ALCOHOL OXIDASE"/>
    <property type="match status" value="1"/>
</dbReference>
<dbReference type="PANTHER" id="PTHR46056">
    <property type="entry name" value="LONG-CHAIN-ALCOHOL OXIDASE"/>
    <property type="match status" value="1"/>
</dbReference>
<evidence type="ECO:0000259" key="5">
    <source>
        <dbReference type="Pfam" id="PF00732"/>
    </source>
</evidence>
<evidence type="ECO:0000256" key="1">
    <source>
        <dbReference type="ARBA" id="ARBA00010790"/>
    </source>
</evidence>
<evidence type="ECO:0000313" key="9">
    <source>
        <dbReference type="Proteomes" id="UP000631694"/>
    </source>
</evidence>
<dbReference type="RefSeq" id="WP_197312174.1">
    <property type="nucleotide sequence ID" value="NZ_JADZLT010000052.1"/>
</dbReference>
<dbReference type="Pfam" id="PF01494">
    <property type="entry name" value="FAD_binding_3"/>
    <property type="match status" value="1"/>
</dbReference>
<dbReference type="InterPro" id="IPR002938">
    <property type="entry name" value="FAD-bd"/>
</dbReference>
<organism evidence="8 9">
    <name type="scientific">Methylobrevis albus</name>
    <dbReference type="NCBI Taxonomy" id="2793297"/>
    <lineage>
        <taxon>Bacteria</taxon>
        <taxon>Pseudomonadati</taxon>
        <taxon>Pseudomonadota</taxon>
        <taxon>Alphaproteobacteria</taxon>
        <taxon>Hyphomicrobiales</taxon>
        <taxon>Pleomorphomonadaceae</taxon>
        <taxon>Methylobrevis</taxon>
    </lineage>
</organism>
<dbReference type="Pfam" id="PF05199">
    <property type="entry name" value="GMC_oxred_C"/>
    <property type="match status" value="1"/>
</dbReference>
<protein>
    <submittedName>
        <fullName evidence="8">GMC family oxidoreductase</fullName>
    </submittedName>
</protein>
<evidence type="ECO:0000259" key="7">
    <source>
        <dbReference type="Pfam" id="PF05199"/>
    </source>
</evidence>
<dbReference type="Gene3D" id="3.50.50.60">
    <property type="entry name" value="FAD/NAD(P)-binding domain"/>
    <property type="match status" value="2"/>
</dbReference>
<keyword evidence="4" id="KW-0560">Oxidoreductase</keyword>
<name>A0A931MZ46_9HYPH</name>
<proteinExistence type="inferred from homology"/>